<dbReference type="GO" id="GO:0046872">
    <property type="term" value="F:metal ion binding"/>
    <property type="evidence" value="ECO:0007669"/>
    <property type="project" value="UniProtKB-KW"/>
</dbReference>
<dbReference type="Pfam" id="PF01435">
    <property type="entry name" value="Peptidase_M48"/>
    <property type="match status" value="1"/>
</dbReference>
<keyword evidence="9" id="KW-1185">Reference proteome</keyword>
<accession>A0A5D6VDK1</accession>
<keyword evidence="2" id="KW-0479">Metal-binding</keyword>
<dbReference type="PANTHER" id="PTHR22726">
    <property type="entry name" value="METALLOENDOPEPTIDASE OMA1"/>
    <property type="match status" value="1"/>
</dbReference>
<dbReference type="GO" id="GO:0016020">
    <property type="term" value="C:membrane"/>
    <property type="evidence" value="ECO:0007669"/>
    <property type="project" value="TreeGrafter"/>
</dbReference>
<dbReference type="GO" id="GO:0004222">
    <property type="term" value="F:metalloendopeptidase activity"/>
    <property type="evidence" value="ECO:0007669"/>
    <property type="project" value="InterPro"/>
</dbReference>
<comment type="caution">
    <text evidence="8">The sequence shown here is derived from an EMBL/GenBank/DDBJ whole genome shotgun (WGS) entry which is preliminary data.</text>
</comment>
<sequence length="279" mass="30418">MPHNSIVVMLRVACLLLLTGCVTVPFTGRTQWNLVNRVALNQSVEEAYQAIKDSLAQPTDTSQAGRVQRVGRRLAVATEGYLRQKGQSNSLQGVNWVFLVVEDSSINASAFPGGKIFVTTGMLRVCPTDTLLASVLGHEMGHVLAGHTAESYSKLMVNMVGMVAVAAVDVAQSSTRAPGDTTRLLDSYNGLQQLGSFAHSRKQEGEADRIGMILMALAAYPPAAQAELWERIGRLEPGYSFALENSHPTHGRRVRQARQRLPEALRYWQGPPLSQAQRP</sequence>
<evidence type="ECO:0000256" key="1">
    <source>
        <dbReference type="ARBA" id="ARBA00022670"/>
    </source>
</evidence>
<dbReference type="PANTHER" id="PTHR22726:SF1">
    <property type="entry name" value="METALLOENDOPEPTIDASE OMA1, MITOCHONDRIAL"/>
    <property type="match status" value="1"/>
</dbReference>
<evidence type="ECO:0000256" key="4">
    <source>
        <dbReference type="ARBA" id="ARBA00022833"/>
    </source>
</evidence>
<keyword evidence="5 6" id="KW-0482">Metalloprotease</keyword>
<feature type="domain" description="Peptidase M48" evidence="7">
    <location>
        <begin position="63"/>
        <end position="260"/>
    </location>
</feature>
<dbReference type="InterPro" id="IPR051156">
    <property type="entry name" value="Mito/Outer_Membr_Metalloprot"/>
</dbReference>
<keyword evidence="3 6" id="KW-0378">Hydrolase</keyword>
<protein>
    <submittedName>
        <fullName evidence="8">M48 family metallopeptidase</fullName>
    </submittedName>
</protein>
<dbReference type="RefSeq" id="WP_149069474.1">
    <property type="nucleotide sequence ID" value="NZ_VTHL01000002.1"/>
</dbReference>
<dbReference type="GO" id="GO:0051603">
    <property type="term" value="P:proteolysis involved in protein catabolic process"/>
    <property type="evidence" value="ECO:0007669"/>
    <property type="project" value="TreeGrafter"/>
</dbReference>
<evidence type="ECO:0000256" key="5">
    <source>
        <dbReference type="ARBA" id="ARBA00023049"/>
    </source>
</evidence>
<comment type="cofactor">
    <cofactor evidence="6">
        <name>Zn(2+)</name>
        <dbReference type="ChEBI" id="CHEBI:29105"/>
    </cofactor>
    <text evidence="6">Binds 1 zinc ion per subunit.</text>
</comment>
<gene>
    <name evidence="8" type="ORF">FY528_02810</name>
</gene>
<dbReference type="AlphaFoldDB" id="A0A5D6VDK1"/>
<evidence type="ECO:0000256" key="2">
    <source>
        <dbReference type="ARBA" id="ARBA00022723"/>
    </source>
</evidence>
<evidence type="ECO:0000313" key="9">
    <source>
        <dbReference type="Proteomes" id="UP000322791"/>
    </source>
</evidence>
<organism evidence="8 9">
    <name type="scientific">Hymenobacter lutimineralis</name>
    <dbReference type="NCBI Taxonomy" id="2606448"/>
    <lineage>
        <taxon>Bacteria</taxon>
        <taxon>Pseudomonadati</taxon>
        <taxon>Bacteroidota</taxon>
        <taxon>Cytophagia</taxon>
        <taxon>Cytophagales</taxon>
        <taxon>Hymenobacteraceae</taxon>
        <taxon>Hymenobacter</taxon>
    </lineage>
</organism>
<evidence type="ECO:0000256" key="6">
    <source>
        <dbReference type="RuleBase" id="RU003983"/>
    </source>
</evidence>
<keyword evidence="1 6" id="KW-0645">Protease</keyword>
<evidence type="ECO:0000313" key="8">
    <source>
        <dbReference type="EMBL" id="TYZ13357.1"/>
    </source>
</evidence>
<evidence type="ECO:0000259" key="7">
    <source>
        <dbReference type="Pfam" id="PF01435"/>
    </source>
</evidence>
<evidence type="ECO:0000256" key="3">
    <source>
        <dbReference type="ARBA" id="ARBA00022801"/>
    </source>
</evidence>
<proteinExistence type="inferred from homology"/>
<comment type="similarity">
    <text evidence="6">Belongs to the peptidase M48 family.</text>
</comment>
<dbReference type="InterPro" id="IPR001915">
    <property type="entry name" value="Peptidase_M48"/>
</dbReference>
<keyword evidence="4 6" id="KW-0862">Zinc</keyword>
<dbReference type="EMBL" id="VTHL01000002">
    <property type="protein sequence ID" value="TYZ13357.1"/>
    <property type="molecule type" value="Genomic_DNA"/>
</dbReference>
<dbReference type="Gene3D" id="3.30.2010.10">
    <property type="entry name" value="Metalloproteases ('zincins'), catalytic domain"/>
    <property type="match status" value="1"/>
</dbReference>
<name>A0A5D6VDK1_9BACT</name>
<reference evidence="8 9" key="1">
    <citation type="submission" date="2019-08" db="EMBL/GenBank/DDBJ databases">
        <authorList>
            <person name="Seo M.-J."/>
        </authorList>
    </citation>
    <scope>NUCLEOTIDE SEQUENCE [LARGE SCALE GENOMIC DNA]</scope>
    <source>
        <strain evidence="8 9">KIGAM108</strain>
    </source>
</reference>
<dbReference type="CDD" id="cd07331">
    <property type="entry name" value="M48C_Oma1_like"/>
    <property type="match status" value="1"/>
</dbReference>
<dbReference type="Proteomes" id="UP000322791">
    <property type="component" value="Unassembled WGS sequence"/>
</dbReference>